<evidence type="ECO:0000313" key="1">
    <source>
        <dbReference type="EMBL" id="ABV56600.1"/>
    </source>
</evidence>
<dbReference type="STRING" id="345341.KUTG_08928"/>
<dbReference type="PDB" id="9JN4">
    <property type="method" value="X-ray"/>
    <property type="resolution" value="1.81 A"/>
    <property type="chains" value="A/B/C/D=1-213"/>
</dbReference>
<dbReference type="OrthoDB" id="9794948at2"/>
<reference evidence="3 4" key="4">
    <citation type="journal article" date="2025" name="ACS Catal.">
        <title>Structural Insights into the N-N Bond-Formation Mechanism of the Heme-Dependent Piperazate Synthase KtzT.</title>
        <authorList>
            <person name="Yang Y."/>
            <person name="Li Y."/>
            <person name="Yao L."/>
            <person name="Dai K."/>
            <person name="Fu X."/>
            <person name="Ge A."/>
            <person name="Huang J.W."/>
            <person name="Guo R.T."/>
            <person name="Chen C.C."/>
        </authorList>
    </citation>
    <scope>X-RAY CRYSTALLOGRAPHY (1.72 ANGSTROMS) IN COMPLEX WITH HEME B</scope>
</reference>
<reference evidence="2" key="3">
    <citation type="submission" date="2009-10" db="EMBL/GenBank/DDBJ databases">
        <title>The genome sequence of Kutzneria sp. strain 744.</title>
        <authorList>
            <consortium name="The Broad Institute Genome Sequencing Platform"/>
            <consortium name="Broad Institute Microbial Sequencing Center"/>
            <person name="Fischbach M."/>
            <person name="Godfrey P."/>
            <person name="Ward D."/>
            <person name="Young S."/>
            <person name="Zeng Q."/>
            <person name="Koehrsen M."/>
            <person name="Alvarado L."/>
            <person name="Berlin A.M."/>
            <person name="Bochicchio J."/>
            <person name="Borenstein D."/>
            <person name="Chapman S.B."/>
            <person name="Chen Z."/>
            <person name="Engels R."/>
            <person name="Freedman E."/>
            <person name="Gellesch M."/>
            <person name="Goldberg J."/>
            <person name="Griggs A."/>
            <person name="Gujja S."/>
            <person name="Heilman E.R."/>
            <person name="Heiman D.I."/>
            <person name="Hepburn T.A."/>
            <person name="Howarth C."/>
            <person name="Jen D."/>
            <person name="Larson L."/>
            <person name="Lewis B."/>
            <person name="Mehta T."/>
            <person name="Park D."/>
            <person name="Pearson M."/>
            <person name="Richards J."/>
            <person name="Roberts A."/>
            <person name="Saif S."/>
            <person name="Shea T.D."/>
            <person name="Shenoy N."/>
            <person name="Sisk P."/>
            <person name="Stolte C."/>
            <person name="Sykes S.N."/>
            <person name="Thomson T."/>
            <person name="Walk T."/>
            <person name="White J."/>
            <person name="Yandava C."/>
            <person name="Straight P."/>
            <person name="Clardy J."/>
            <person name="Hung D."/>
            <person name="Kolter R."/>
            <person name="Mekalanos J."/>
            <person name="Walker S."/>
            <person name="Walsh C.T."/>
            <person name="Wieland-Brown L.C."/>
            <person name="Haas B."/>
            <person name="Nusbaum C."/>
            <person name="Birren B."/>
        </authorList>
    </citation>
    <scope>NUCLEOTIDE SEQUENCE [LARGE SCALE GENOMIC DNA]</scope>
    <source>
        <strain evidence="2">744</strain>
    </source>
</reference>
<reference evidence="1" key="1">
    <citation type="journal article" date="2007" name="Proc. Natl. Acad. Sci. U.S.A.">
        <title>Cloning and characterization of the biosynthetic gene cluster for kutznerides.</title>
        <authorList>
            <person name="Fujimori D.G."/>
            <person name="Hrvatin S."/>
            <person name="Neumann C.S."/>
            <person name="Strieker M."/>
            <person name="Marahiel M.A."/>
            <person name="Walsh C.T."/>
        </authorList>
    </citation>
    <scope>NUCLEOTIDE SEQUENCE</scope>
    <source>
        <strain evidence="1">744</strain>
    </source>
</reference>
<gene>
    <name evidence="2" type="ORF">KUTG_08928</name>
</gene>
<dbReference type="GO" id="GO:0046872">
    <property type="term" value="F:metal ion binding"/>
    <property type="evidence" value="ECO:0007669"/>
    <property type="project" value="UniProtKB-KW"/>
</dbReference>
<protein>
    <submittedName>
        <fullName evidence="2">FMN-binding protein</fullName>
    </submittedName>
    <submittedName>
        <fullName evidence="1">Regulator</fullName>
    </submittedName>
</protein>
<evidence type="ECO:0000313" key="2">
    <source>
        <dbReference type="EMBL" id="EWM18624.1"/>
    </source>
</evidence>
<sequence>MFVPGPYHAPEDRWLVDLVRGHPLAQLASNGAGGAAPHITHVPIIVDPELDGPVDRLVGITLWGHMNRANPHWAALGGAANVVATFAGPNAYVSPAVYRTAPAAPTWNFTSVQVRGELRKVESADDTLATVRATVAALESRFGAGWDMTGSLDYFRRILPGVGAFRLRVAEADGMFKLSQEQQPAIRRRVRHSFGGCEATRAVAGLMDRLPTE</sequence>
<organism evidence="1">
    <name type="scientific">Kutzneria sp. (strain 744)</name>
    <dbReference type="NCBI Taxonomy" id="345341"/>
    <lineage>
        <taxon>Bacteria</taxon>
        <taxon>Bacillati</taxon>
        <taxon>Actinomycetota</taxon>
        <taxon>Actinomycetes</taxon>
        <taxon>Pseudonocardiales</taxon>
        <taxon>Pseudonocardiaceae</taxon>
        <taxon>Kutzneria</taxon>
    </lineage>
</organism>
<dbReference type="BioCyc" id="MetaCyc:MONOMER-21765"/>
<dbReference type="InterPro" id="IPR007396">
    <property type="entry name" value="TR_PAI2-type"/>
</dbReference>
<dbReference type="InterPro" id="IPR012349">
    <property type="entry name" value="Split_barrel_FMN-bd"/>
</dbReference>
<dbReference type="PDB" id="9JN6">
    <property type="method" value="X-ray"/>
    <property type="resolution" value="1.72 A"/>
    <property type="chains" value="A/B/C/D=1-213"/>
</dbReference>
<dbReference type="EMBL" id="EU074211">
    <property type="protein sequence ID" value="ABV56600.1"/>
    <property type="molecule type" value="Genomic_DNA"/>
</dbReference>
<dbReference type="SUPFAM" id="SSF50475">
    <property type="entry name" value="FMN-binding split barrel"/>
    <property type="match status" value="1"/>
</dbReference>
<dbReference type="Gene3D" id="2.30.110.10">
    <property type="entry name" value="Electron Transport, Fmn-binding Protein, Chain A"/>
    <property type="match status" value="1"/>
</dbReference>
<dbReference type="SMR" id="A8CF72"/>
<name>A8CF72_KUTS7</name>
<dbReference type="AlphaFoldDB" id="A8CF72"/>
<proteinExistence type="evidence at protein level"/>
<evidence type="ECO:0007829" key="4">
    <source>
        <dbReference type="PDB" id="9JN5"/>
    </source>
</evidence>
<dbReference type="PDB" id="9JN5">
    <property type="method" value="X-ray"/>
    <property type="resolution" value="2.00 A"/>
    <property type="chains" value="A/B/C/D=1-213"/>
</dbReference>
<keyword evidence="3 4" id="KW-0479">Metal-binding</keyword>
<evidence type="ECO:0007829" key="3">
    <source>
        <dbReference type="PDB" id="9JN4"/>
    </source>
</evidence>
<dbReference type="EMBL" id="KK037166">
    <property type="protein sequence ID" value="EWM18624.1"/>
    <property type="molecule type" value="Genomic_DNA"/>
</dbReference>
<feature type="binding site" evidence="3 4">
    <location>
        <position position="67"/>
    </location>
    <ligand>
        <name>heme b</name>
        <dbReference type="ChEBI" id="CHEBI:60344"/>
    </ligand>
</feature>
<reference evidence="1" key="2">
    <citation type="submission" date="2007-07" db="EMBL/GenBank/DDBJ databases">
        <authorList>
            <person name="Galonic Fujimori D."/>
            <person name="Hrvatin S."/>
            <person name="Neumann C.S."/>
            <person name="Strieker M."/>
            <person name="Marahiel M.A."/>
            <person name="Walsh C.T."/>
        </authorList>
    </citation>
    <scope>NUCLEOTIDE SEQUENCE</scope>
    <source>
        <strain evidence="1">744</strain>
    </source>
</reference>
<keyword evidence="3 4" id="KW-0349">Heme</keyword>
<keyword evidence="3 4" id="KW-0408">Iron</keyword>
<dbReference type="PANTHER" id="PTHR35802">
    <property type="entry name" value="PROTEASE SYNTHASE AND SPORULATION PROTEIN PAI 2"/>
    <property type="match status" value="1"/>
</dbReference>
<accession>A8CF72</accession>
<keyword evidence="3 4" id="KW-0002">3D-structure</keyword>
<feature type="binding site" evidence="3 4">
    <location>
        <position position="65"/>
    </location>
    <ligand>
        <name>heme b</name>
        <dbReference type="ChEBI" id="CHEBI:60344"/>
        <note>axial binding residue</note>
    </ligand>
    <ligandPart>
        <name>Fe</name>
        <dbReference type="ChEBI" id="CHEBI:18248"/>
    </ligandPart>
</feature>
<dbReference type="RefSeq" id="WP_043726237.1">
    <property type="nucleotide sequence ID" value="NZ_KK037166.1"/>
</dbReference>
<dbReference type="Pfam" id="PF04299">
    <property type="entry name" value="FMN_bind_2"/>
    <property type="match status" value="1"/>
</dbReference>
<feature type="binding site" evidence="3 4">
    <location>
        <position position="70"/>
    </location>
    <ligand>
        <name>heme b</name>
        <dbReference type="ChEBI" id="CHEBI:60344"/>
    </ligand>
</feature>
<dbReference type="PANTHER" id="PTHR35802:SF1">
    <property type="entry name" value="PROTEASE SYNTHASE AND SPORULATION PROTEIN PAI 2"/>
    <property type="match status" value="1"/>
</dbReference>
<dbReference type="KEGG" id="ag:ABV56600"/>
<dbReference type="eggNOG" id="COG2808">
    <property type="taxonomic scope" value="Bacteria"/>
</dbReference>
<dbReference type="HOGENOM" id="CLU_065853_3_0_11"/>